<evidence type="ECO:0000256" key="5">
    <source>
        <dbReference type="ARBA" id="ARBA00022771"/>
    </source>
</evidence>
<evidence type="ECO:0000256" key="12">
    <source>
        <dbReference type="RuleBase" id="RU003474"/>
    </source>
</evidence>
<dbReference type="EMBL" id="MCFI01000014">
    <property type="protein sequence ID" value="ORY79940.1"/>
    <property type="molecule type" value="Genomic_DNA"/>
</dbReference>
<dbReference type="InterPro" id="IPR001222">
    <property type="entry name" value="Znf_TFIIS"/>
</dbReference>
<dbReference type="STRING" id="56484.A0A1Y2F7N5"/>
<organism evidence="14 15">
    <name type="scientific">Protomyces lactucae-debilis</name>
    <dbReference type="NCBI Taxonomy" id="2754530"/>
    <lineage>
        <taxon>Eukaryota</taxon>
        <taxon>Fungi</taxon>
        <taxon>Dikarya</taxon>
        <taxon>Ascomycota</taxon>
        <taxon>Taphrinomycotina</taxon>
        <taxon>Taphrinomycetes</taxon>
        <taxon>Taphrinales</taxon>
        <taxon>Protomycetaceae</taxon>
        <taxon>Protomyces</taxon>
    </lineage>
</organism>
<dbReference type="AlphaFoldDB" id="A0A1Y2F7N5"/>
<feature type="binding site" evidence="10">
    <location>
        <position position="7"/>
    </location>
    <ligand>
        <name>Zn(2+)</name>
        <dbReference type="ChEBI" id="CHEBI:29105"/>
        <label>1</label>
    </ligand>
</feature>
<dbReference type="GO" id="GO:0005665">
    <property type="term" value="C:RNA polymerase II, core complex"/>
    <property type="evidence" value="ECO:0007669"/>
    <property type="project" value="TreeGrafter"/>
</dbReference>
<dbReference type="GO" id="GO:0006367">
    <property type="term" value="P:transcription initiation at RNA polymerase II promoter"/>
    <property type="evidence" value="ECO:0007669"/>
    <property type="project" value="TreeGrafter"/>
</dbReference>
<name>A0A1Y2F7N5_PROLT</name>
<keyword evidence="5 11" id="KW-0863">Zinc-finger</keyword>
<feature type="binding site" evidence="10">
    <location>
        <position position="78"/>
    </location>
    <ligand>
        <name>Zn(2+)</name>
        <dbReference type="ChEBI" id="CHEBI:29105"/>
        <label>2</label>
    </ligand>
</feature>
<evidence type="ECO:0000256" key="3">
    <source>
        <dbReference type="ARBA" id="ARBA00022478"/>
    </source>
</evidence>
<dbReference type="SUPFAM" id="SSF57783">
    <property type="entry name" value="Zinc beta-ribbon"/>
    <property type="match status" value="2"/>
</dbReference>
<keyword evidence="3 9" id="KW-0240">DNA-directed RNA polymerase</keyword>
<dbReference type="Pfam" id="PF02150">
    <property type="entry name" value="Zn_ribbon_RPB9"/>
    <property type="match status" value="1"/>
</dbReference>
<feature type="binding site" evidence="10">
    <location>
        <position position="32"/>
    </location>
    <ligand>
        <name>Zn(2+)</name>
        <dbReference type="ChEBI" id="CHEBI:29105"/>
        <label>1</label>
    </ligand>
</feature>
<dbReference type="SMART" id="SM00661">
    <property type="entry name" value="RPOL9"/>
    <property type="match status" value="1"/>
</dbReference>
<dbReference type="FunFam" id="2.20.25.10:FF:000008">
    <property type="entry name" value="DNA-directed RNA polymerase II subunit RPB9"/>
    <property type="match status" value="1"/>
</dbReference>
<feature type="binding site" evidence="10">
    <location>
        <position position="106"/>
    </location>
    <ligand>
        <name>Zn(2+)</name>
        <dbReference type="ChEBI" id="CHEBI:29105"/>
        <label>2</label>
    </ligand>
</feature>
<dbReference type="PROSITE" id="PS51133">
    <property type="entry name" value="ZF_TFIIS_2"/>
    <property type="match status" value="1"/>
</dbReference>
<dbReference type="Pfam" id="PF01096">
    <property type="entry name" value="Zn_ribbon_TFIIS"/>
    <property type="match status" value="1"/>
</dbReference>
<dbReference type="RefSeq" id="XP_040724074.1">
    <property type="nucleotide sequence ID" value="XM_040868319.1"/>
</dbReference>
<evidence type="ECO:0000259" key="13">
    <source>
        <dbReference type="PROSITE" id="PS51133"/>
    </source>
</evidence>
<dbReference type="Gene3D" id="2.20.25.10">
    <property type="match status" value="2"/>
</dbReference>
<feature type="binding site" evidence="10">
    <location>
        <position position="29"/>
    </location>
    <ligand>
        <name>Zn(2+)</name>
        <dbReference type="ChEBI" id="CHEBI:29105"/>
        <label>1</label>
    </ligand>
</feature>
<feature type="domain" description="TFIIS-type" evidence="13">
    <location>
        <begin position="71"/>
        <end position="111"/>
    </location>
</feature>
<comment type="function">
    <text evidence="9">DNA-dependent RNA polymerase catalyzes the transcription of DNA into RNA using the four ribonucleoside triphosphates as substrates.</text>
</comment>
<dbReference type="GO" id="GO:0008270">
    <property type="term" value="F:zinc ion binding"/>
    <property type="evidence" value="ECO:0007669"/>
    <property type="project" value="UniProtKB-KW"/>
</dbReference>
<feature type="binding site" evidence="10">
    <location>
        <position position="103"/>
    </location>
    <ligand>
        <name>Zn(2+)</name>
        <dbReference type="ChEBI" id="CHEBI:29105"/>
        <label>2</label>
    </ligand>
</feature>
<dbReference type="GO" id="GO:0006283">
    <property type="term" value="P:transcription-coupled nucleotide-excision repair"/>
    <property type="evidence" value="ECO:0007669"/>
    <property type="project" value="TreeGrafter"/>
</dbReference>
<feature type="binding site" evidence="10">
    <location>
        <position position="75"/>
    </location>
    <ligand>
        <name>Zn(2+)</name>
        <dbReference type="ChEBI" id="CHEBI:29105"/>
        <label>2</label>
    </ligand>
</feature>
<dbReference type="Proteomes" id="UP000193685">
    <property type="component" value="Unassembled WGS sequence"/>
</dbReference>
<evidence type="ECO:0000256" key="7">
    <source>
        <dbReference type="ARBA" id="ARBA00023163"/>
    </source>
</evidence>
<dbReference type="CDD" id="cd10508">
    <property type="entry name" value="Zn-ribbon_RPB9"/>
    <property type="match status" value="1"/>
</dbReference>
<proteinExistence type="inferred from homology"/>
<evidence type="ECO:0000313" key="14">
    <source>
        <dbReference type="EMBL" id="ORY79940.1"/>
    </source>
</evidence>
<dbReference type="InterPro" id="IPR034012">
    <property type="entry name" value="Zn_ribbon_RPB9_C"/>
</dbReference>
<keyword evidence="7 9" id="KW-0804">Transcription</keyword>
<comment type="subunit">
    <text evidence="2">Component of the RNA polymerase II (Pol II) complex consisting of 12 subunits.</text>
</comment>
<accession>A0A1Y2F7N5</accession>
<dbReference type="OrthoDB" id="282270at2759"/>
<dbReference type="GeneID" id="63784918"/>
<dbReference type="GO" id="GO:0003676">
    <property type="term" value="F:nucleic acid binding"/>
    <property type="evidence" value="ECO:0007669"/>
    <property type="project" value="InterPro"/>
</dbReference>
<dbReference type="PANTHER" id="PTHR11239">
    <property type="entry name" value="DNA-DIRECTED RNA POLYMERASE"/>
    <property type="match status" value="1"/>
</dbReference>
<evidence type="ECO:0000313" key="15">
    <source>
        <dbReference type="Proteomes" id="UP000193685"/>
    </source>
</evidence>
<dbReference type="FunFam" id="2.20.25.10:FF:000016">
    <property type="entry name" value="DNA-directed RNA polymerase II subunit RPB9"/>
    <property type="match status" value="1"/>
</dbReference>
<evidence type="ECO:0000256" key="4">
    <source>
        <dbReference type="ARBA" id="ARBA00022723"/>
    </source>
</evidence>
<dbReference type="SMART" id="SM00440">
    <property type="entry name" value="ZnF_C2C2"/>
    <property type="match status" value="1"/>
</dbReference>
<evidence type="ECO:0000256" key="6">
    <source>
        <dbReference type="ARBA" id="ARBA00022833"/>
    </source>
</evidence>
<evidence type="ECO:0000256" key="1">
    <source>
        <dbReference type="ARBA" id="ARBA00004604"/>
    </source>
</evidence>
<keyword evidence="6 10" id="KW-0862">Zinc</keyword>
<evidence type="ECO:0000256" key="10">
    <source>
        <dbReference type="PIRSR" id="PIRSR005586-1"/>
    </source>
</evidence>
<comment type="similarity">
    <text evidence="9 12">Belongs to the archaeal rpoM/eukaryotic RPA12/RPB9/RPC11 RNA polymerase family.</text>
</comment>
<sequence length="117" mass="13496">MTTLQYCIECANLLYPREDKENRRLIYACRNCEYSEQAPESRIYRNELLSKEGETAGVTQDLGADPTLPRSDKECPRCHETKAVFFQSQQRKADTKMTLFYVCTGCGIIFEDPEVQP</sequence>
<evidence type="ECO:0000256" key="11">
    <source>
        <dbReference type="PIRSR" id="PIRSR005586-2"/>
    </source>
</evidence>
<comment type="subcellular location">
    <subcellularLocation>
        <location evidence="1">Nucleus</location>
        <location evidence="1">Nucleolus</location>
    </subcellularLocation>
</comment>
<dbReference type="PIRSF" id="PIRSF005586">
    <property type="entry name" value="RNApol_RpoM"/>
    <property type="match status" value="1"/>
</dbReference>
<dbReference type="GO" id="GO:0003899">
    <property type="term" value="F:DNA-directed RNA polymerase activity"/>
    <property type="evidence" value="ECO:0007669"/>
    <property type="project" value="InterPro"/>
</dbReference>
<feature type="binding site" evidence="10">
    <location>
        <position position="10"/>
    </location>
    <ligand>
        <name>Zn(2+)</name>
        <dbReference type="ChEBI" id="CHEBI:29105"/>
        <label>1</label>
    </ligand>
</feature>
<reference evidence="14 15" key="1">
    <citation type="submission" date="2016-07" db="EMBL/GenBank/DDBJ databases">
        <title>Pervasive Adenine N6-methylation of Active Genes in Fungi.</title>
        <authorList>
            <consortium name="DOE Joint Genome Institute"/>
            <person name="Mondo S.J."/>
            <person name="Dannebaum R.O."/>
            <person name="Kuo R.C."/>
            <person name="Labutti K."/>
            <person name="Haridas S."/>
            <person name="Kuo A."/>
            <person name="Salamov A."/>
            <person name="Ahrendt S.R."/>
            <person name="Lipzen A."/>
            <person name="Sullivan W."/>
            <person name="Andreopoulos W.B."/>
            <person name="Clum A."/>
            <person name="Lindquist E."/>
            <person name="Daum C."/>
            <person name="Ramamoorthy G.K."/>
            <person name="Gryganskyi A."/>
            <person name="Culley D."/>
            <person name="Magnuson J.K."/>
            <person name="James T.Y."/>
            <person name="O'Malley M.A."/>
            <person name="Stajich J.E."/>
            <person name="Spatafora J.W."/>
            <person name="Visel A."/>
            <person name="Grigoriev I.V."/>
        </authorList>
    </citation>
    <scope>NUCLEOTIDE SEQUENCE [LARGE SCALE GENOMIC DNA]</scope>
    <source>
        <strain evidence="14 15">12-1054</strain>
    </source>
</reference>
<dbReference type="GO" id="GO:0005730">
    <property type="term" value="C:nucleolus"/>
    <property type="evidence" value="ECO:0007669"/>
    <property type="project" value="UniProtKB-SubCell"/>
</dbReference>
<dbReference type="OMA" id="DTSMVLF"/>
<dbReference type="InterPro" id="IPR001529">
    <property type="entry name" value="Zn_ribbon_RPB9"/>
</dbReference>
<keyword evidence="15" id="KW-1185">Reference proteome</keyword>
<feature type="zinc finger region" description="C4-type" evidence="11">
    <location>
        <begin position="7"/>
        <end position="32"/>
    </location>
</feature>
<evidence type="ECO:0000256" key="8">
    <source>
        <dbReference type="ARBA" id="ARBA00023242"/>
    </source>
</evidence>
<gene>
    <name evidence="14" type="ORF">BCR37DRAFT_369740</name>
</gene>
<protein>
    <recommendedName>
        <fullName evidence="9">DNA-directed RNA polymerase subunit</fullName>
    </recommendedName>
</protein>
<dbReference type="GO" id="GO:0001193">
    <property type="term" value="P:maintenance of transcriptional fidelity during transcription elongation by RNA polymerase II"/>
    <property type="evidence" value="ECO:0007669"/>
    <property type="project" value="TreeGrafter"/>
</dbReference>
<comment type="caution">
    <text evidence="14">The sequence shown here is derived from an EMBL/GenBank/DDBJ whole genome shotgun (WGS) entry which is preliminary data.</text>
</comment>
<keyword evidence="8 9" id="KW-0539">Nucleus</keyword>
<evidence type="ECO:0000256" key="9">
    <source>
        <dbReference type="PIRNR" id="PIRNR005586"/>
    </source>
</evidence>
<keyword evidence="4 10" id="KW-0479">Metal-binding</keyword>
<dbReference type="InterPro" id="IPR012164">
    <property type="entry name" value="Rpa12/Rpb9/Rpc10/TFS"/>
</dbReference>
<evidence type="ECO:0000256" key="2">
    <source>
        <dbReference type="ARBA" id="ARBA00011730"/>
    </source>
</evidence>
<dbReference type="PANTHER" id="PTHR11239:SF1">
    <property type="entry name" value="DNA-DIRECTED RNA POLYMERASE II SUBUNIT RPB9"/>
    <property type="match status" value="1"/>
</dbReference>